<sequence length="122" mass="13205">MKKGIIAGIITGTSTLLFPSVAFASTKNSLEWIDEILDNLISAPLTLEEFVVKVLNWLIGASVILCVIMLIVSGFLYMTSGGNEDKVSKATKTLVNAIIGLVISFVAVMLVNFILKKFLNQL</sequence>
<organism evidence="2 3">
    <name type="scientific">Candidatus Dojkabacteria bacterium</name>
    <dbReference type="NCBI Taxonomy" id="2099670"/>
    <lineage>
        <taxon>Bacteria</taxon>
        <taxon>Candidatus Dojkabacteria</taxon>
    </lineage>
</organism>
<keyword evidence="1" id="KW-0812">Transmembrane</keyword>
<reference evidence="2 3" key="1">
    <citation type="journal article" date="2020" name="Biotechnol. Biofuels">
        <title>New insights from the biogas microbiome by comprehensive genome-resolved metagenomics of nearly 1600 species originating from multiple anaerobic digesters.</title>
        <authorList>
            <person name="Campanaro S."/>
            <person name="Treu L."/>
            <person name="Rodriguez-R L.M."/>
            <person name="Kovalovszki A."/>
            <person name="Ziels R.M."/>
            <person name="Maus I."/>
            <person name="Zhu X."/>
            <person name="Kougias P.G."/>
            <person name="Basile A."/>
            <person name="Luo G."/>
            <person name="Schluter A."/>
            <person name="Konstantinidis K.T."/>
            <person name="Angelidaki I."/>
        </authorList>
    </citation>
    <scope>NUCLEOTIDE SEQUENCE [LARGE SCALE GENOMIC DNA]</scope>
    <source>
        <strain evidence="2">AS06rmzACSIP_421</strain>
    </source>
</reference>
<dbReference type="EMBL" id="JAAZAL010000051">
    <property type="protein sequence ID" value="NLE30927.1"/>
    <property type="molecule type" value="Genomic_DNA"/>
</dbReference>
<dbReference type="AlphaFoldDB" id="A0A847ESZ4"/>
<proteinExistence type="predicted"/>
<evidence type="ECO:0008006" key="4">
    <source>
        <dbReference type="Google" id="ProtNLM"/>
    </source>
</evidence>
<gene>
    <name evidence="2" type="ORF">GX618_01465</name>
</gene>
<evidence type="ECO:0000256" key="1">
    <source>
        <dbReference type="SAM" id="Phobius"/>
    </source>
</evidence>
<feature type="transmembrane region" description="Helical" evidence="1">
    <location>
        <begin position="54"/>
        <end position="78"/>
    </location>
</feature>
<dbReference type="InterPro" id="IPR043993">
    <property type="entry name" value="T4SS_pilin"/>
</dbReference>
<evidence type="ECO:0000313" key="2">
    <source>
        <dbReference type="EMBL" id="NLE30927.1"/>
    </source>
</evidence>
<dbReference type="Pfam" id="PF18895">
    <property type="entry name" value="T4SS_pilin"/>
    <property type="match status" value="1"/>
</dbReference>
<evidence type="ECO:0000313" key="3">
    <source>
        <dbReference type="Proteomes" id="UP000554004"/>
    </source>
</evidence>
<keyword evidence="1" id="KW-0472">Membrane</keyword>
<comment type="caution">
    <text evidence="2">The sequence shown here is derived from an EMBL/GenBank/DDBJ whole genome shotgun (WGS) entry which is preliminary data.</text>
</comment>
<name>A0A847ESZ4_9BACT</name>
<keyword evidence="1" id="KW-1133">Transmembrane helix</keyword>
<accession>A0A847ESZ4</accession>
<dbReference type="Proteomes" id="UP000554004">
    <property type="component" value="Unassembled WGS sequence"/>
</dbReference>
<feature type="transmembrane region" description="Helical" evidence="1">
    <location>
        <begin position="94"/>
        <end position="115"/>
    </location>
</feature>
<protein>
    <recommendedName>
        <fullName evidence="4">TrbC/VIRB2 family protein</fullName>
    </recommendedName>
</protein>